<dbReference type="PROSITE" id="PS50262">
    <property type="entry name" value="G_PROTEIN_RECEP_F1_2"/>
    <property type="match status" value="1"/>
</dbReference>
<reference evidence="16" key="1">
    <citation type="submission" date="2020-03" db="EMBL/GenBank/DDBJ databases">
        <title>Studies in the Genomics of Life Span.</title>
        <authorList>
            <person name="Glass D."/>
        </authorList>
    </citation>
    <scope>NUCLEOTIDE SEQUENCE</scope>
    <source>
        <strain evidence="16">LTLLF</strain>
        <tissue evidence="16">Muscle</tissue>
    </source>
</reference>
<comment type="subcellular location">
    <subcellularLocation>
        <location evidence="2 14">Cell membrane</location>
        <topology evidence="2 14">Multi-pass membrane protein</topology>
    </subcellularLocation>
</comment>
<evidence type="ECO:0000313" key="19">
    <source>
        <dbReference type="RefSeq" id="XP_005347149.1"/>
    </source>
</evidence>
<evidence type="ECO:0000256" key="2">
    <source>
        <dbReference type="ARBA" id="ARBA00004651"/>
    </source>
</evidence>
<dbReference type="Proteomes" id="UP000694915">
    <property type="component" value="Chromosome 5"/>
</dbReference>
<dbReference type="InterPro" id="IPR017452">
    <property type="entry name" value="GPCR_Rhodpsn_7TM"/>
</dbReference>
<dbReference type="GeneID" id="101983763"/>
<evidence type="ECO:0000256" key="12">
    <source>
        <dbReference type="ARBA" id="ARBA00023224"/>
    </source>
</evidence>
<dbReference type="Proteomes" id="UP000710432">
    <property type="component" value="Unassembled WGS sequence"/>
</dbReference>
<evidence type="ECO:0000256" key="11">
    <source>
        <dbReference type="ARBA" id="ARBA00023180"/>
    </source>
</evidence>
<feature type="domain" description="G-protein coupled receptors family 1 profile" evidence="15">
    <location>
        <begin position="41"/>
        <end position="290"/>
    </location>
</feature>
<dbReference type="Gene3D" id="1.20.1070.10">
    <property type="entry name" value="Rhodopsin 7-helix transmembrane proteins"/>
    <property type="match status" value="1"/>
</dbReference>
<evidence type="ECO:0000256" key="13">
    <source>
        <dbReference type="RuleBase" id="RU000688"/>
    </source>
</evidence>
<dbReference type="GO" id="GO:0005886">
    <property type="term" value="C:plasma membrane"/>
    <property type="evidence" value="ECO:0007669"/>
    <property type="project" value="UniProtKB-SubCell"/>
</dbReference>
<feature type="transmembrane region" description="Helical" evidence="14">
    <location>
        <begin position="207"/>
        <end position="226"/>
    </location>
</feature>
<dbReference type="FunFam" id="1.20.1070.10:FF:000646">
    <property type="entry name" value="Olfactory receptor 887"/>
    <property type="match status" value="1"/>
</dbReference>
<keyword evidence="9 14" id="KW-0472">Membrane</keyword>
<evidence type="ECO:0000313" key="16">
    <source>
        <dbReference type="EMBL" id="KAH0515450.1"/>
    </source>
</evidence>
<dbReference type="GO" id="GO:0004930">
    <property type="term" value="F:G protein-coupled receptor activity"/>
    <property type="evidence" value="ECO:0007669"/>
    <property type="project" value="UniProtKB-KW"/>
</dbReference>
<evidence type="ECO:0000256" key="14">
    <source>
        <dbReference type="RuleBase" id="RU363047"/>
    </source>
</evidence>
<dbReference type="FunFam" id="1.20.1070.10:FF:001035">
    <property type="entry name" value="Putative olfactory receptor"/>
    <property type="match status" value="1"/>
</dbReference>
<keyword evidence="5 13" id="KW-0812">Transmembrane</keyword>
<evidence type="ECO:0000256" key="9">
    <source>
        <dbReference type="ARBA" id="ARBA00023136"/>
    </source>
</evidence>
<keyword evidence="6 14" id="KW-0552">Olfaction</keyword>
<comment type="function">
    <text evidence="1">Odorant receptor.</text>
</comment>
<feature type="transmembrane region" description="Helical" evidence="14">
    <location>
        <begin position="25"/>
        <end position="51"/>
    </location>
</feature>
<dbReference type="RefSeq" id="XP_005347149.1">
    <property type="nucleotide sequence ID" value="XM_005347092.2"/>
</dbReference>
<accession>A0A8J6GQQ2</accession>
<dbReference type="GO" id="GO:0004984">
    <property type="term" value="F:olfactory receptor activity"/>
    <property type="evidence" value="ECO:0007669"/>
    <property type="project" value="InterPro"/>
</dbReference>
<keyword evidence="4 14" id="KW-0716">Sensory transduction</keyword>
<dbReference type="EMBL" id="JAATJU010020873">
    <property type="protein sequence ID" value="KAH0515450.1"/>
    <property type="molecule type" value="Genomic_DNA"/>
</dbReference>
<dbReference type="Pfam" id="PF13853">
    <property type="entry name" value="7tm_4"/>
    <property type="match status" value="1"/>
</dbReference>
<sequence length="310" mass="35110">MAVANGSLVMEFILLGITEEPGLQIPLFLLFLAIYMVTTLGNLALIILIVLNSHLHTPMYFFLFNLSLIDLCYSSVITPKMLMNFLLEKNVISYTGCMTQLYLFCFFAISEYYVLTAMAYDRYVAICNPLLYKIAMSPTVCFYLMLGSYLMGFSGAMIHTGFMLRLTFCDSNIINHYFCDILPLLQLSCTDTYANEMELFIVAGKDIVVPTAIIIISYAFILCTIFQVRSAESKYKAFSTCSSHLFAVSLFFGSSTFMYLQPSSTGSMNEGKISSIFYTIIIPMMNPLIYSLRNKDVKVALRKSLNRRMF</sequence>
<evidence type="ECO:0000256" key="10">
    <source>
        <dbReference type="ARBA" id="ARBA00023170"/>
    </source>
</evidence>
<gene>
    <name evidence="19" type="primary">LOC101983763</name>
    <name evidence="16" type="ORF">LTLLF_129780</name>
</gene>
<keyword evidence="11" id="KW-0325">Glycoprotein</keyword>
<evidence type="ECO:0000313" key="18">
    <source>
        <dbReference type="Proteomes" id="UP000710432"/>
    </source>
</evidence>
<evidence type="ECO:0000256" key="5">
    <source>
        <dbReference type="ARBA" id="ARBA00022692"/>
    </source>
</evidence>
<feature type="transmembrane region" description="Helical" evidence="14">
    <location>
        <begin position="273"/>
        <end position="292"/>
    </location>
</feature>
<proteinExistence type="inferred from homology"/>
<keyword evidence="7 14" id="KW-1133">Transmembrane helix</keyword>
<evidence type="ECO:0000259" key="15">
    <source>
        <dbReference type="PROSITE" id="PS50262"/>
    </source>
</evidence>
<dbReference type="SUPFAM" id="SSF81321">
    <property type="entry name" value="Family A G protein-coupled receptor-like"/>
    <property type="match status" value="1"/>
</dbReference>
<feature type="transmembrane region" description="Helical" evidence="14">
    <location>
        <begin position="101"/>
        <end position="120"/>
    </location>
</feature>
<evidence type="ECO:0000313" key="17">
    <source>
        <dbReference type="Proteomes" id="UP000694915"/>
    </source>
</evidence>
<keyword evidence="17" id="KW-1185">Reference proteome</keyword>
<feature type="transmembrane region" description="Helical" evidence="14">
    <location>
        <begin position="140"/>
        <end position="158"/>
    </location>
</feature>
<keyword evidence="10 13" id="KW-0675">Receptor</keyword>
<protein>
    <recommendedName>
        <fullName evidence="14">Olfactory receptor</fullName>
    </recommendedName>
</protein>
<feature type="transmembrane region" description="Helical" evidence="14">
    <location>
        <begin position="238"/>
        <end position="261"/>
    </location>
</feature>
<evidence type="ECO:0000256" key="7">
    <source>
        <dbReference type="ARBA" id="ARBA00022989"/>
    </source>
</evidence>
<comment type="similarity">
    <text evidence="13">Belongs to the G-protein coupled receptor 1 family.</text>
</comment>
<keyword evidence="12 13" id="KW-0807">Transducer</keyword>
<reference evidence="19" key="2">
    <citation type="submission" date="2025-05" db="UniProtKB">
        <authorList>
            <consortium name="RefSeq"/>
        </authorList>
    </citation>
    <scope>IDENTIFICATION</scope>
</reference>
<dbReference type="PRINTS" id="PR00245">
    <property type="entry name" value="OLFACTORYR"/>
</dbReference>
<evidence type="ECO:0000256" key="4">
    <source>
        <dbReference type="ARBA" id="ARBA00022606"/>
    </source>
</evidence>
<evidence type="ECO:0000256" key="8">
    <source>
        <dbReference type="ARBA" id="ARBA00023040"/>
    </source>
</evidence>
<dbReference type="InterPro" id="IPR000725">
    <property type="entry name" value="Olfact_rcpt"/>
</dbReference>
<dbReference type="PANTHER" id="PTHR48018">
    <property type="entry name" value="OLFACTORY RECEPTOR"/>
    <property type="match status" value="1"/>
</dbReference>
<evidence type="ECO:0000256" key="3">
    <source>
        <dbReference type="ARBA" id="ARBA00022475"/>
    </source>
</evidence>
<dbReference type="InterPro" id="IPR000276">
    <property type="entry name" value="GPCR_Rhodpsn"/>
</dbReference>
<dbReference type="OrthoDB" id="9591917at2759"/>
<dbReference type="PRINTS" id="PR00237">
    <property type="entry name" value="GPCRRHODOPSN"/>
</dbReference>
<evidence type="ECO:0000256" key="1">
    <source>
        <dbReference type="ARBA" id="ARBA00002936"/>
    </source>
</evidence>
<keyword evidence="3 14" id="KW-1003">Cell membrane</keyword>
<feature type="transmembrane region" description="Helical" evidence="14">
    <location>
        <begin position="60"/>
        <end position="81"/>
    </location>
</feature>
<keyword evidence="8 13" id="KW-0297">G-protein coupled receptor</keyword>
<evidence type="ECO:0000256" key="6">
    <source>
        <dbReference type="ARBA" id="ARBA00022725"/>
    </source>
</evidence>
<dbReference type="PROSITE" id="PS00237">
    <property type="entry name" value="G_PROTEIN_RECEP_F1_1"/>
    <property type="match status" value="1"/>
</dbReference>
<dbReference type="AlphaFoldDB" id="A0A8J6GQQ2"/>
<name>A0A8J6GQQ2_MICOH</name>
<organism evidence="16 18">
    <name type="scientific">Microtus ochrogaster</name>
    <name type="common">Prairie vole</name>
    <dbReference type="NCBI Taxonomy" id="79684"/>
    <lineage>
        <taxon>Eukaryota</taxon>
        <taxon>Metazoa</taxon>
        <taxon>Chordata</taxon>
        <taxon>Craniata</taxon>
        <taxon>Vertebrata</taxon>
        <taxon>Euteleostomi</taxon>
        <taxon>Mammalia</taxon>
        <taxon>Eutheria</taxon>
        <taxon>Euarchontoglires</taxon>
        <taxon>Glires</taxon>
        <taxon>Rodentia</taxon>
        <taxon>Myomorpha</taxon>
        <taxon>Muroidea</taxon>
        <taxon>Cricetidae</taxon>
        <taxon>Arvicolinae</taxon>
        <taxon>Microtus</taxon>
    </lineage>
</organism>